<dbReference type="AlphaFoldDB" id="A0AAE1UTT5"/>
<dbReference type="GO" id="GO:0016787">
    <property type="term" value="F:hydrolase activity"/>
    <property type="evidence" value="ECO:0007669"/>
    <property type="project" value="InterPro"/>
</dbReference>
<keyword evidence="5" id="KW-1185">Reference proteome</keyword>
<evidence type="ECO:0000256" key="2">
    <source>
        <dbReference type="SAM" id="SignalP"/>
    </source>
</evidence>
<dbReference type="Gene3D" id="1.25.40.10">
    <property type="entry name" value="Tetratricopeptide repeat domain"/>
    <property type="match status" value="1"/>
</dbReference>
<evidence type="ECO:0000313" key="4">
    <source>
        <dbReference type="EMBL" id="KAK4342937.1"/>
    </source>
</evidence>
<proteinExistence type="inferred from homology"/>
<organism evidence="4 5">
    <name type="scientific">Anisodus tanguticus</name>
    <dbReference type="NCBI Taxonomy" id="243964"/>
    <lineage>
        <taxon>Eukaryota</taxon>
        <taxon>Viridiplantae</taxon>
        <taxon>Streptophyta</taxon>
        <taxon>Embryophyta</taxon>
        <taxon>Tracheophyta</taxon>
        <taxon>Spermatophyta</taxon>
        <taxon>Magnoliopsida</taxon>
        <taxon>eudicotyledons</taxon>
        <taxon>Gunneridae</taxon>
        <taxon>Pentapetalae</taxon>
        <taxon>asterids</taxon>
        <taxon>lamiids</taxon>
        <taxon>Solanales</taxon>
        <taxon>Solanaceae</taxon>
        <taxon>Solanoideae</taxon>
        <taxon>Hyoscyameae</taxon>
        <taxon>Anisodus</taxon>
    </lineage>
</organism>
<dbReference type="Pfam" id="PF20431">
    <property type="entry name" value="E_motif"/>
    <property type="match status" value="1"/>
</dbReference>
<sequence length="225" mass="25878">MGVKPNSVTLLGLFLARSHVCLVDEAYSYFEQARTQDANLLKSEHYACMVDLLSRSGRFQQAEKFIQDFPFDPEPGDVSSYVMLSNAHSAAGRWQSVSIVRNELRDKGLKTVPGYTQHRKENEAAVPVHLVILDVLQHRLPIAYEDWYSALEWLIKNLEFEPWQKRADLSQIFLSGGTIVHQVAIRAITSEGFRGRLKRWLPIHPYFGSEKRTELEMADQQGMWR</sequence>
<dbReference type="SUPFAM" id="SSF53474">
    <property type="entry name" value="alpha/beta-Hydrolases"/>
    <property type="match status" value="1"/>
</dbReference>
<feature type="signal peptide" evidence="2">
    <location>
        <begin position="1"/>
        <end position="23"/>
    </location>
</feature>
<comment type="caution">
    <text evidence="4">The sequence shown here is derived from an EMBL/GenBank/DDBJ whole genome shotgun (WGS) entry which is preliminary data.</text>
</comment>
<dbReference type="InterPro" id="IPR029058">
    <property type="entry name" value="AB_hydrolase_fold"/>
</dbReference>
<evidence type="ECO:0000256" key="1">
    <source>
        <dbReference type="ARBA" id="ARBA00010515"/>
    </source>
</evidence>
<dbReference type="InterPro" id="IPR046960">
    <property type="entry name" value="PPR_At4g14850-like_plant"/>
</dbReference>
<dbReference type="Gene3D" id="3.40.50.1820">
    <property type="entry name" value="alpha/beta hydrolase"/>
    <property type="match status" value="1"/>
</dbReference>
<dbReference type="PANTHER" id="PTHR47926:SF357">
    <property type="entry name" value="PENTATRICOPEPTIDE REPEAT-CONTAINING PROTEIN"/>
    <property type="match status" value="1"/>
</dbReference>
<reference evidence="4" key="1">
    <citation type="submission" date="2023-12" db="EMBL/GenBank/DDBJ databases">
        <title>Genome assembly of Anisodus tanguticus.</title>
        <authorList>
            <person name="Wang Y.-J."/>
        </authorList>
    </citation>
    <scope>NUCLEOTIDE SEQUENCE</scope>
    <source>
        <strain evidence="4">KB-2021</strain>
        <tissue evidence="4">Leaf</tissue>
    </source>
</reference>
<feature type="domain" description="Alpha/beta hydrolase fold-3" evidence="3">
    <location>
        <begin position="137"/>
        <end position="213"/>
    </location>
</feature>
<dbReference type="Proteomes" id="UP001291623">
    <property type="component" value="Unassembled WGS sequence"/>
</dbReference>
<dbReference type="EMBL" id="JAVYJV010000021">
    <property type="protein sequence ID" value="KAK4342937.1"/>
    <property type="molecule type" value="Genomic_DNA"/>
</dbReference>
<dbReference type="GO" id="GO:0003723">
    <property type="term" value="F:RNA binding"/>
    <property type="evidence" value="ECO:0007669"/>
    <property type="project" value="InterPro"/>
</dbReference>
<dbReference type="PANTHER" id="PTHR47926">
    <property type="entry name" value="PENTATRICOPEPTIDE REPEAT-CONTAINING PROTEIN"/>
    <property type="match status" value="1"/>
</dbReference>
<evidence type="ECO:0000313" key="5">
    <source>
        <dbReference type="Proteomes" id="UP001291623"/>
    </source>
</evidence>
<dbReference type="InterPro" id="IPR013094">
    <property type="entry name" value="AB_hydrolase_3"/>
</dbReference>
<evidence type="ECO:0000259" key="3">
    <source>
        <dbReference type="Pfam" id="PF07859"/>
    </source>
</evidence>
<dbReference type="InterPro" id="IPR046848">
    <property type="entry name" value="E_motif"/>
</dbReference>
<dbReference type="InterPro" id="IPR011990">
    <property type="entry name" value="TPR-like_helical_dom_sf"/>
</dbReference>
<dbReference type="Pfam" id="PF07859">
    <property type="entry name" value="Abhydrolase_3"/>
    <property type="match status" value="1"/>
</dbReference>
<dbReference type="GO" id="GO:0009451">
    <property type="term" value="P:RNA modification"/>
    <property type="evidence" value="ECO:0007669"/>
    <property type="project" value="InterPro"/>
</dbReference>
<feature type="chain" id="PRO_5042178666" description="Alpha/beta hydrolase fold-3 domain-containing protein" evidence="2">
    <location>
        <begin position="24"/>
        <end position="225"/>
    </location>
</feature>
<gene>
    <name evidence="4" type="ORF">RND71_038753</name>
</gene>
<keyword evidence="2" id="KW-0732">Signal</keyword>
<protein>
    <recommendedName>
        <fullName evidence="3">Alpha/beta hydrolase fold-3 domain-containing protein</fullName>
    </recommendedName>
</protein>
<accession>A0AAE1UTT5</accession>
<name>A0AAE1UTT5_9SOLA</name>
<comment type="similarity">
    <text evidence="1">Belongs to the 'GDXG' lipolytic enzyme family.</text>
</comment>